<evidence type="ECO:0000256" key="1">
    <source>
        <dbReference type="ARBA" id="ARBA00022723"/>
    </source>
</evidence>
<dbReference type="EMBL" id="FWXV01000010">
    <property type="protein sequence ID" value="SMD24266.1"/>
    <property type="molecule type" value="Genomic_DNA"/>
</dbReference>
<dbReference type="GO" id="GO:0046872">
    <property type="term" value="F:metal ion binding"/>
    <property type="evidence" value="ECO:0007669"/>
    <property type="project" value="UniProtKB-KW"/>
</dbReference>
<sequence>MVANEPCTQYGLSQGRYTLNGAFMLVLAHVSDIHIDSDQRSIERATRVFDYLNGLPGDIDAILVTGDLADHGLAEEYEKVAKLFSGPRTLLHCPGNHDSRGPYREVLLGESAGDGPINQAHRVGEAVFAMCDSSIPGRSDGFLADETLEWLETVLIDAGDAPVFVCFHHPPVLLHVPFIDGIKQNGEDRLAALITRYPNVVAVLCGHAHTSAASTFAGLPLLVAPGVVSTLMLPWETDKIVDLEVPPSIAFHVLDDSRRLTTHYRVISPGL</sequence>
<dbReference type="PANTHER" id="PTHR42988:SF2">
    <property type="entry name" value="CYCLIC NUCLEOTIDE PHOSPHODIESTERASE CBUA0032-RELATED"/>
    <property type="match status" value="1"/>
</dbReference>
<feature type="domain" description="Calcineurin-like phosphoesterase" evidence="5">
    <location>
        <begin position="27"/>
        <end position="210"/>
    </location>
</feature>
<dbReference type="Proteomes" id="UP000192674">
    <property type="component" value="Unassembled WGS sequence"/>
</dbReference>
<keyword evidence="1" id="KW-0479">Metal-binding</keyword>
<organism evidence="6 7">
    <name type="scientific">Kibdelosporangium aridum</name>
    <dbReference type="NCBI Taxonomy" id="2030"/>
    <lineage>
        <taxon>Bacteria</taxon>
        <taxon>Bacillati</taxon>
        <taxon>Actinomycetota</taxon>
        <taxon>Actinomycetes</taxon>
        <taxon>Pseudonocardiales</taxon>
        <taxon>Pseudonocardiaceae</taxon>
        <taxon>Kibdelosporangium</taxon>
    </lineage>
</organism>
<name>A0A1W2FRM1_KIBAR</name>
<dbReference type="InterPro" id="IPR004843">
    <property type="entry name" value="Calcineurin-like_PHP"/>
</dbReference>
<dbReference type="SUPFAM" id="SSF56300">
    <property type="entry name" value="Metallo-dependent phosphatases"/>
    <property type="match status" value="1"/>
</dbReference>
<evidence type="ECO:0000256" key="3">
    <source>
        <dbReference type="ARBA" id="ARBA00023004"/>
    </source>
</evidence>
<proteinExistence type="inferred from homology"/>
<evidence type="ECO:0000256" key="2">
    <source>
        <dbReference type="ARBA" id="ARBA00022801"/>
    </source>
</evidence>
<dbReference type="GO" id="GO:0016787">
    <property type="term" value="F:hydrolase activity"/>
    <property type="evidence" value="ECO:0007669"/>
    <property type="project" value="UniProtKB-KW"/>
</dbReference>
<evidence type="ECO:0000259" key="5">
    <source>
        <dbReference type="Pfam" id="PF00149"/>
    </source>
</evidence>
<evidence type="ECO:0000256" key="4">
    <source>
        <dbReference type="ARBA" id="ARBA00025742"/>
    </source>
</evidence>
<dbReference type="Pfam" id="PF00149">
    <property type="entry name" value="Metallophos"/>
    <property type="match status" value="1"/>
</dbReference>
<dbReference type="InterPro" id="IPR050884">
    <property type="entry name" value="CNP_phosphodiesterase-III"/>
</dbReference>
<evidence type="ECO:0000313" key="6">
    <source>
        <dbReference type="EMBL" id="SMD24266.1"/>
    </source>
</evidence>
<keyword evidence="2" id="KW-0378">Hydrolase</keyword>
<protein>
    <submittedName>
        <fullName evidence="6">3',5'-cyclic AMP phosphodiesterase CpdA</fullName>
    </submittedName>
</protein>
<gene>
    <name evidence="6" type="ORF">SAMN05661093_08388</name>
</gene>
<reference evidence="6 7" key="1">
    <citation type="submission" date="2017-04" db="EMBL/GenBank/DDBJ databases">
        <authorList>
            <person name="Afonso C.L."/>
            <person name="Miller P.J."/>
            <person name="Scott M.A."/>
            <person name="Spackman E."/>
            <person name="Goraichik I."/>
            <person name="Dimitrov K.M."/>
            <person name="Suarez D.L."/>
            <person name="Swayne D.E."/>
        </authorList>
    </citation>
    <scope>NUCLEOTIDE SEQUENCE [LARGE SCALE GENOMIC DNA]</scope>
    <source>
        <strain evidence="6 7">DSM 43828</strain>
    </source>
</reference>
<keyword evidence="7" id="KW-1185">Reference proteome</keyword>
<keyword evidence="3" id="KW-0408">Iron</keyword>
<evidence type="ECO:0000313" key="7">
    <source>
        <dbReference type="Proteomes" id="UP000192674"/>
    </source>
</evidence>
<dbReference type="Gene3D" id="3.60.21.10">
    <property type="match status" value="1"/>
</dbReference>
<accession>A0A1W2FRM1</accession>
<dbReference type="InterPro" id="IPR029052">
    <property type="entry name" value="Metallo-depent_PP-like"/>
</dbReference>
<dbReference type="PANTHER" id="PTHR42988">
    <property type="entry name" value="PHOSPHOHYDROLASE"/>
    <property type="match status" value="1"/>
</dbReference>
<comment type="similarity">
    <text evidence="4">Belongs to the cyclic nucleotide phosphodiesterase class-III family.</text>
</comment>
<dbReference type="AlphaFoldDB" id="A0A1W2FRM1"/>